<evidence type="ECO:0000313" key="5">
    <source>
        <dbReference type="Proteomes" id="UP000272400"/>
    </source>
</evidence>
<dbReference type="PANTHER" id="PTHR38133:SF1">
    <property type="entry name" value="SLR1429 PROTEIN"/>
    <property type="match status" value="1"/>
</dbReference>
<dbReference type="AlphaFoldDB" id="A0A3N1CPP4"/>
<organism evidence="4 5">
    <name type="scientific">Actinocorallia herbida</name>
    <dbReference type="NCBI Taxonomy" id="58109"/>
    <lineage>
        <taxon>Bacteria</taxon>
        <taxon>Bacillati</taxon>
        <taxon>Actinomycetota</taxon>
        <taxon>Actinomycetes</taxon>
        <taxon>Streptosporangiales</taxon>
        <taxon>Thermomonosporaceae</taxon>
        <taxon>Actinocorallia</taxon>
    </lineage>
</organism>
<dbReference type="Proteomes" id="UP000272400">
    <property type="component" value="Unassembled WGS sequence"/>
</dbReference>
<dbReference type="RefSeq" id="WP_246052495.1">
    <property type="nucleotide sequence ID" value="NZ_RJKE01000001.1"/>
</dbReference>
<evidence type="ECO:0000256" key="1">
    <source>
        <dbReference type="PROSITE-ProRule" id="PRU00325"/>
    </source>
</evidence>
<dbReference type="GO" id="GO:0008270">
    <property type="term" value="F:zinc ion binding"/>
    <property type="evidence" value="ECO:0007669"/>
    <property type="project" value="UniProtKB-KW"/>
</dbReference>
<dbReference type="PROSITE" id="PS50966">
    <property type="entry name" value="ZF_SWIM"/>
    <property type="match status" value="1"/>
</dbReference>
<feature type="domain" description="SWIM-type" evidence="3">
    <location>
        <begin position="122"/>
        <end position="153"/>
    </location>
</feature>
<keyword evidence="1" id="KW-0862">Zinc</keyword>
<feature type="region of interest" description="Disordered" evidence="2">
    <location>
        <begin position="180"/>
        <end position="199"/>
    </location>
</feature>
<reference evidence="4 5" key="1">
    <citation type="submission" date="2018-11" db="EMBL/GenBank/DDBJ databases">
        <title>Sequencing the genomes of 1000 actinobacteria strains.</title>
        <authorList>
            <person name="Klenk H.-P."/>
        </authorList>
    </citation>
    <scope>NUCLEOTIDE SEQUENCE [LARGE SCALE GENOMIC DNA]</scope>
    <source>
        <strain evidence="4 5">DSM 44254</strain>
    </source>
</reference>
<keyword evidence="1" id="KW-0863">Zinc-finger</keyword>
<evidence type="ECO:0000256" key="2">
    <source>
        <dbReference type="SAM" id="MobiDB-lite"/>
    </source>
</evidence>
<protein>
    <submittedName>
        <fullName evidence="4">Putative Zn finger protein</fullName>
    </submittedName>
</protein>
<dbReference type="EMBL" id="RJKE01000001">
    <property type="protein sequence ID" value="ROO83280.1"/>
    <property type="molecule type" value="Genomic_DNA"/>
</dbReference>
<name>A0A3N1CPP4_9ACTN</name>
<accession>A0A3N1CPP4</accession>
<keyword evidence="1" id="KW-0479">Metal-binding</keyword>
<sequence>MARPIRVRKVTPRAAASPEDTWWSRRFLTALAGFTGTGPLARGVAARDRVLRLDVRAYEVTGLVQGSREEPYQVTLGLPEIEGWDEIEGELARRSVVRARILGGELPREVERVFADCGVPLFPESAEDLHVMCDCPDWGGTCDHALAALAMLAEAFDDDPFLIPAWNGRTAEELRTALRRRPAESAAATEPAGPPLTAEGFWAPPAGLAALREGQAAPPAPPDLLLTLLDPPEVRVRRRKLTEVLGPLYRALGE</sequence>
<gene>
    <name evidence="4" type="ORF">EDD29_0775</name>
</gene>
<dbReference type="PANTHER" id="PTHR38133">
    <property type="entry name" value="SLR1429 PROTEIN"/>
    <property type="match status" value="1"/>
</dbReference>
<evidence type="ECO:0000313" key="4">
    <source>
        <dbReference type="EMBL" id="ROO83280.1"/>
    </source>
</evidence>
<dbReference type="InterPro" id="IPR007527">
    <property type="entry name" value="Znf_SWIM"/>
</dbReference>
<proteinExistence type="predicted"/>
<comment type="caution">
    <text evidence="4">The sequence shown here is derived from an EMBL/GenBank/DDBJ whole genome shotgun (WGS) entry which is preliminary data.</text>
</comment>
<keyword evidence="5" id="KW-1185">Reference proteome</keyword>
<evidence type="ECO:0000259" key="3">
    <source>
        <dbReference type="PROSITE" id="PS50966"/>
    </source>
</evidence>